<feature type="domain" description="Fe2OG dioxygenase" evidence="7">
    <location>
        <begin position="111"/>
        <end position="207"/>
    </location>
</feature>
<dbReference type="InterPro" id="IPR051559">
    <property type="entry name" value="HIF_prolyl_hydroxylases"/>
</dbReference>
<proteinExistence type="predicted"/>
<evidence type="ECO:0000256" key="6">
    <source>
        <dbReference type="ARBA" id="ARBA00023004"/>
    </source>
</evidence>
<protein>
    <recommendedName>
        <fullName evidence="7">Fe2OG dioxygenase domain-containing protein</fullName>
    </recommendedName>
</protein>
<evidence type="ECO:0000256" key="1">
    <source>
        <dbReference type="ARBA" id="ARBA00001961"/>
    </source>
</evidence>
<dbReference type="InterPro" id="IPR005123">
    <property type="entry name" value="Oxoglu/Fe-dep_dioxygenase_dom"/>
</dbReference>
<evidence type="ECO:0000256" key="2">
    <source>
        <dbReference type="ARBA" id="ARBA00022723"/>
    </source>
</evidence>
<keyword evidence="2" id="KW-0479">Metal-binding</keyword>
<comment type="cofactor">
    <cofactor evidence="1">
        <name>L-ascorbate</name>
        <dbReference type="ChEBI" id="CHEBI:38290"/>
    </cofactor>
</comment>
<evidence type="ECO:0000256" key="3">
    <source>
        <dbReference type="ARBA" id="ARBA00022896"/>
    </source>
</evidence>
<dbReference type="PANTHER" id="PTHR12907:SF26">
    <property type="entry name" value="HIF PROLYL HYDROXYLASE, ISOFORM C"/>
    <property type="match status" value="1"/>
</dbReference>
<name>A0ABN9PHB0_9DINO</name>
<dbReference type="PANTHER" id="PTHR12907">
    <property type="entry name" value="EGL NINE HOMOLOG-RELATED"/>
    <property type="match status" value="1"/>
</dbReference>
<evidence type="ECO:0000259" key="7">
    <source>
        <dbReference type="PROSITE" id="PS51471"/>
    </source>
</evidence>
<dbReference type="InterPro" id="IPR044862">
    <property type="entry name" value="Pro_4_hyd_alph_FE2OG_OXY"/>
</dbReference>
<evidence type="ECO:0000256" key="4">
    <source>
        <dbReference type="ARBA" id="ARBA00022964"/>
    </source>
</evidence>
<accession>A0ABN9PHB0</accession>
<sequence>MSVTEIFSLRGVRRSAINGEGSFDEEQCARLFGFSATLFERSLGATSRVGGAKSGGRSCRVGASRRTVAITASSSRFQQQLVAGASLAENVAWQISADPGWGWRGGGRVPFFDSPAVLAVYPGGGARFQAHVDNTAGDGRRLTVLCYLNEGWSAADGGALRLHPRGAAAVDVLPVAGRAALFLADALKHEVLPAARARYSCNVWYYDRAERDAALAEARATGQVGGGGALSVEDQRASHAFLQRLLGGGGPGHGELRQLAEAARRLPEGAARLVAQVLGVPAGAAHASAEGVASMVGSLTAESLGLL</sequence>
<dbReference type="Proteomes" id="UP001189429">
    <property type="component" value="Unassembled WGS sequence"/>
</dbReference>
<dbReference type="Gene3D" id="2.60.120.620">
    <property type="entry name" value="q2cbj1_9rhob like domain"/>
    <property type="match status" value="1"/>
</dbReference>
<keyword evidence="9" id="KW-1185">Reference proteome</keyword>
<evidence type="ECO:0000256" key="5">
    <source>
        <dbReference type="ARBA" id="ARBA00023002"/>
    </source>
</evidence>
<reference evidence="8" key="1">
    <citation type="submission" date="2023-10" db="EMBL/GenBank/DDBJ databases">
        <authorList>
            <person name="Chen Y."/>
            <person name="Shah S."/>
            <person name="Dougan E. K."/>
            <person name="Thang M."/>
            <person name="Chan C."/>
        </authorList>
    </citation>
    <scope>NUCLEOTIDE SEQUENCE [LARGE SCALE GENOMIC DNA]</scope>
</reference>
<dbReference type="Pfam" id="PF13640">
    <property type="entry name" value="2OG-FeII_Oxy_3"/>
    <property type="match status" value="1"/>
</dbReference>
<evidence type="ECO:0000313" key="8">
    <source>
        <dbReference type="EMBL" id="CAK0790789.1"/>
    </source>
</evidence>
<evidence type="ECO:0000313" key="9">
    <source>
        <dbReference type="Proteomes" id="UP001189429"/>
    </source>
</evidence>
<keyword evidence="4" id="KW-0223">Dioxygenase</keyword>
<comment type="caution">
    <text evidence="8">The sequence shown here is derived from an EMBL/GenBank/DDBJ whole genome shotgun (WGS) entry which is preliminary data.</text>
</comment>
<gene>
    <name evidence="8" type="ORF">PCOR1329_LOCUS1982</name>
</gene>
<dbReference type="InterPro" id="IPR006620">
    <property type="entry name" value="Pro_4_hyd_alph"/>
</dbReference>
<keyword evidence="6" id="KW-0408">Iron</keyword>
<dbReference type="EMBL" id="CAUYUJ010000483">
    <property type="protein sequence ID" value="CAK0790789.1"/>
    <property type="molecule type" value="Genomic_DNA"/>
</dbReference>
<dbReference type="SMART" id="SM00702">
    <property type="entry name" value="P4Hc"/>
    <property type="match status" value="1"/>
</dbReference>
<keyword evidence="5" id="KW-0560">Oxidoreductase</keyword>
<organism evidence="8 9">
    <name type="scientific">Prorocentrum cordatum</name>
    <dbReference type="NCBI Taxonomy" id="2364126"/>
    <lineage>
        <taxon>Eukaryota</taxon>
        <taxon>Sar</taxon>
        <taxon>Alveolata</taxon>
        <taxon>Dinophyceae</taxon>
        <taxon>Prorocentrales</taxon>
        <taxon>Prorocentraceae</taxon>
        <taxon>Prorocentrum</taxon>
    </lineage>
</organism>
<dbReference type="PROSITE" id="PS51471">
    <property type="entry name" value="FE2OG_OXY"/>
    <property type="match status" value="1"/>
</dbReference>
<feature type="non-terminal residue" evidence="8">
    <location>
        <position position="307"/>
    </location>
</feature>
<keyword evidence="3" id="KW-0847">Vitamin C</keyword>